<evidence type="ECO:0000313" key="2">
    <source>
        <dbReference type="Proteomes" id="UP001229651"/>
    </source>
</evidence>
<evidence type="ECO:0000313" key="1">
    <source>
        <dbReference type="EMBL" id="MDQ0378640.1"/>
    </source>
</evidence>
<dbReference type="EMBL" id="JAUSUT010000001">
    <property type="protein sequence ID" value="MDQ0378640.1"/>
    <property type="molecule type" value="Genomic_DNA"/>
</dbReference>
<accession>A0ABU0EUQ5</accession>
<reference evidence="1 2" key="1">
    <citation type="submission" date="2023-07" db="EMBL/GenBank/DDBJ databases">
        <title>Sequencing the genomes of 1000 actinobacteria strains.</title>
        <authorList>
            <person name="Klenk H.-P."/>
        </authorList>
    </citation>
    <scope>NUCLEOTIDE SEQUENCE [LARGE SCALE GENOMIC DNA]</scope>
    <source>
        <strain evidence="1 2">DSM 45805</strain>
    </source>
</reference>
<organism evidence="1 2">
    <name type="scientific">Amycolatopsis thermophila</name>
    <dbReference type="NCBI Taxonomy" id="206084"/>
    <lineage>
        <taxon>Bacteria</taxon>
        <taxon>Bacillati</taxon>
        <taxon>Actinomycetota</taxon>
        <taxon>Actinomycetes</taxon>
        <taxon>Pseudonocardiales</taxon>
        <taxon>Pseudonocardiaceae</taxon>
        <taxon>Amycolatopsis</taxon>
    </lineage>
</organism>
<dbReference type="SUPFAM" id="SSF52540">
    <property type="entry name" value="P-loop containing nucleoside triphosphate hydrolases"/>
    <property type="match status" value="1"/>
</dbReference>
<comment type="caution">
    <text evidence="1">The sequence shown here is derived from an EMBL/GenBank/DDBJ whole genome shotgun (WGS) entry which is preliminary data.</text>
</comment>
<sequence>MTLAGDVLAGPPRCGRVRLVAVDGPSGAGKSTFAARLVEAFVRLGTSTALVSTDHYATWADPVAWWPRLVAEVLDPLAAGRPASYRPLDWTTGEPRPGALRTVEPADVLVLEGVSAGRSSVRPRLSALCWVEGPGPAERLERAVLRDGPGTRRHFEAWQDFERGWFEVDRTREYVHPNGLILSSELTQREREK</sequence>
<dbReference type="Proteomes" id="UP001229651">
    <property type="component" value="Unassembled WGS sequence"/>
</dbReference>
<proteinExistence type="predicted"/>
<keyword evidence="1" id="KW-0418">Kinase</keyword>
<name>A0ABU0EUQ5_9PSEU</name>
<protein>
    <submittedName>
        <fullName evidence="1">Uridine kinase</fullName>
    </submittedName>
</protein>
<dbReference type="GO" id="GO:0016301">
    <property type="term" value="F:kinase activity"/>
    <property type="evidence" value="ECO:0007669"/>
    <property type="project" value="UniProtKB-KW"/>
</dbReference>
<gene>
    <name evidence="1" type="ORF">FB470_002634</name>
</gene>
<dbReference type="Gene3D" id="3.40.50.300">
    <property type="entry name" value="P-loop containing nucleotide triphosphate hydrolases"/>
    <property type="match status" value="1"/>
</dbReference>
<dbReference type="InterPro" id="IPR027417">
    <property type="entry name" value="P-loop_NTPase"/>
</dbReference>
<keyword evidence="2" id="KW-1185">Reference proteome</keyword>
<keyword evidence="1" id="KW-0808">Transferase</keyword>